<dbReference type="InParanoid" id="A0A2H3CQX3"/>
<dbReference type="Proteomes" id="UP000217790">
    <property type="component" value="Unassembled WGS sequence"/>
</dbReference>
<proteinExistence type="predicted"/>
<sequence>MIIVRAASSKQFSWFNFVHRKEEESFSLEQLLLVRNIGGAAVVPISASSFSTSLPGFWFTFAYNPDAQNPDYPRLCGGGCKIGYDSTAGISTPQKVHYSAFHFESASYSVYKEEVQARVATPFLAPLISQKFSSESTRSRHCHCSNAPMDACKVWWPTKWRHPVVNAHTAKTSLWTVGRKSTVTELILLPLPQSPDPSDKPEMVLNLYIQTVTPLQPTLGVWMTFHQDNFRGWTWGRAWEEHRINSAERMGQQQAEGYGTRGSKHAQTSSSVKMGWGRLGLCRLETPEADSEAILRERNFTGYSISPSGEPALEDGATGKEMMRQRDTGCSVRNIDELSVHPHPQ</sequence>
<reference evidence="3" key="1">
    <citation type="journal article" date="2017" name="Nat. Ecol. Evol.">
        <title>Genome expansion and lineage-specific genetic innovations in the forest pathogenic fungi Armillaria.</title>
        <authorList>
            <person name="Sipos G."/>
            <person name="Prasanna A.N."/>
            <person name="Walter M.C."/>
            <person name="O'Connor E."/>
            <person name="Balint B."/>
            <person name="Krizsan K."/>
            <person name="Kiss B."/>
            <person name="Hess J."/>
            <person name="Varga T."/>
            <person name="Slot J."/>
            <person name="Riley R."/>
            <person name="Boka B."/>
            <person name="Rigling D."/>
            <person name="Barry K."/>
            <person name="Lee J."/>
            <person name="Mihaltcheva S."/>
            <person name="LaButti K."/>
            <person name="Lipzen A."/>
            <person name="Waldron R."/>
            <person name="Moloney N.M."/>
            <person name="Sperisen C."/>
            <person name="Kredics L."/>
            <person name="Vagvoelgyi C."/>
            <person name="Patrignani A."/>
            <person name="Fitzpatrick D."/>
            <person name="Nagy I."/>
            <person name="Doyle S."/>
            <person name="Anderson J.B."/>
            <person name="Grigoriev I.V."/>
            <person name="Gueldener U."/>
            <person name="Muensterkoetter M."/>
            <person name="Nagy L.G."/>
        </authorList>
    </citation>
    <scope>NUCLEOTIDE SEQUENCE [LARGE SCALE GENOMIC DNA]</scope>
    <source>
        <strain evidence="3">Ar21-2</strain>
    </source>
</reference>
<protein>
    <submittedName>
        <fullName evidence="2">Uncharacterized protein</fullName>
    </submittedName>
</protein>
<dbReference type="AlphaFoldDB" id="A0A2H3CQX3"/>
<name>A0A2H3CQX3_ARMGA</name>
<organism evidence="2 3">
    <name type="scientific">Armillaria gallica</name>
    <name type="common">Bulbous honey fungus</name>
    <name type="synonym">Armillaria bulbosa</name>
    <dbReference type="NCBI Taxonomy" id="47427"/>
    <lineage>
        <taxon>Eukaryota</taxon>
        <taxon>Fungi</taxon>
        <taxon>Dikarya</taxon>
        <taxon>Basidiomycota</taxon>
        <taxon>Agaricomycotina</taxon>
        <taxon>Agaricomycetes</taxon>
        <taxon>Agaricomycetidae</taxon>
        <taxon>Agaricales</taxon>
        <taxon>Marasmiineae</taxon>
        <taxon>Physalacriaceae</taxon>
        <taxon>Armillaria</taxon>
    </lineage>
</organism>
<evidence type="ECO:0000256" key="1">
    <source>
        <dbReference type="SAM" id="MobiDB-lite"/>
    </source>
</evidence>
<evidence type="ECO:0000313" key="3">
    <source>
        <dbReference type="Proteomes" id="UP000217790"/>
    </source>
</evidence>
<accession>A0A2H3CQX3</accession>
<feature type="region of interest" description="Disordered" evidence="1">
    <location>
        <begin position="249"/>
        <end position="270"/>
    </location>
</feature>
<keyword evidence="3" id="KW-1185">Reference proteome</keyword>
<evidence type="ECO:0000313" key="2">
    <source>
        <dbReference type="EMBL" id="PBK81622.1"/>
    </source>
</evidence>
<gene>
    <name evidence="2" type="ORF">ARMGADRAFT_1039204</name>
</gene>
<dbReference type="EMBL" id="KZ293727">
    <property type="protein sequence ID" value="PBK81622.1"/>
    <property type="molecule type" value="Genomic_DNA"/>
</dbReference>